<dbReference type="PRINTS" id="PR00038">
    <property type="entry name" value="HTHLUXR"/>
</dbReference>
<proteinExistence type="predicted"/>
<dbReference type="PANTHER" id="PTHR44688:SF16">
    <property type="entry name" value="DNA-BINDING TRANSCRIPTIONAL ACTIVATOR DEVR_DOSR"/>
    <property type="match status" value="1"/>
</dbReference>
<dbReference type="InterPro" id="IPR000792">
    <property type="entry name" value="Tscrpt_reg_LuxR_C"/>
</dbReference>
<dbReference type="CDD" id="cd06170">
    <property type="entry name" value="LuxR_C_like"/>
    <property type="match status" value="1"/>
</dbReference>
<evidence type="ECO:0000259" key="5">
    <source>
        <dbReference type="PROSITE" id="PS50043"/>
    </source>
</evidence>
<evidence type="ECO:0000313" key="7">
    <source>
        <dbReference type="Proteomes" id="UP001183794"/>
    </source>
</evidence>
<reference evidence="6 7" key="1">
    <citation type="submission" date="2023-07" db="EMBL/GenBank/DDBJ databases">
        <title>Sequencing the genomes of 1000 actinobacteria strains.</title>
        <authorList>
            <person name="Klenk H.-P."/>
        </authorList>
    </citation>
    <scope>NUCLEOTIDE SEQUENCE [LARGE SCALE GENOMIC DNA]</scope>
    <source>
        <strain evidence="6 7">DSM 22966</strain>
    </source>
</reference>
<dbReference type="SUPFAM" id="SSF52540">
    <property type="entry name" value="P-loop containing nucleoside triphosphate hydrolases"/>
    <property type="match status" value="1"/>
</dbReference>
<keyword evidence="7" id="KW-1185">Reference proteome</keyword>
<dbReference type="InterPro" id="IPR016032">
    <property type="entry name" value="Sig_transdc_resp-reg_C-effctor"/>
</dbReference>
<keyword evidence="4" id="KW-0175">Coiled coil</keyword>
<evidence type="ECO:0000256" key="4">
    <source>
        <dbReference type="SAM" id="Coils"/>
    </source>
</evidence>
<dbReference type="Proteomes" id="UP001183794">
    <property type="component" value="Unassembled WGS sequence"/>
</dbReference>
<protein>
    <submittedName>
        <fullName evidence="6">DNA-binding CsgD family transcriptional regulator</fullName>
    </submittedName>
</protein>
<dbReference type="PANTHER" id="PTHR44688">
    <property type="entry name" value="DNA-BINDING TRANSCRIPTIONAL ACTIVATOR DEVR_DOSR"/>
    <property type="match status" value="1"/>
</dbReference>
<comment type="caution">
    <text evidence="6">The sequence shown here is derived from an EMBL/GenBank/DDBJ whole genome shotgun (WGS) entry which is preliminary data.</text>
</comment>
<dbReference type="InterPro" id="IPR027417">
    <property type="entry name" value="P-loop_NTPase"/>
</dbReference>
<dbReference type="Gene3D" id="1.10.10.10">
    <property type="entry name" value="Winged helix-like DNA-binding domain superfamily/Winged helix DNA-binding domain"/>
    <property type="match status" value="1"/>
</dbReference>
<dbReference type="Pfam" id="PF00196">
    <property type="entry name" value="GerE"/>
    <property type="match status" value="1"/>
</dbReference>
<dbReference type="InterPro" id="IPR036388">
    <property type="entry name" value="WH-like_DNA-bd_sf"/>
</dbReference>
<keyword evidence="2 6" id="KW-0238">DNA-binding</keyword>
<evidence type="ECO:0000256" key="3">
    <source>
        <dbReference type="ARBA" id="ARBA00023163"/>
    </source>
</evidence>
<name>A0ABU2AWY1_9MICC</name>
<sequence>MGKTHFLRNLAIQADQQERWQVTFVNADRLEIGEPYSFIERLLAAGVAPDWNFEPATQLQPIAVARECVRRLLRQNHGPDEGHIIIIDDAHWIDPESIQVLRHMIPRFNRRNVFIACGARTPHKPGSLGELLAEAAATNPHHHHVEMRPLSEHDIRALAMQRFGVSISMRNAFQLSEITGGSFLGVDSILNQVTEEEVRQLHTTWDLPIRPRNLDNPLLGAYRELSPEAQQVVQIVCLAEHEITPQALQTVCRQLYIPAAIDEAVRAGVVIESDFGQAIVPKHHLIGAAVRETVEPAFGRKVHRLFVDLTEGFRSVRHMLKGAESWSDQLREQTAQYAREASQQSQYLNANDILRMALDLAQDPYERQGLITELVLINIRAKTGFKCLDLLPEIETFPPSTLREFLIVMLRVYLVNDPFPHRRIQDVLNTENTTPDEKTLQAFMVFMMVMMLMRSNDRSQISELIPVAKRLFAESPMHPEELADARLGWMVSPNEYILLLGCYAVALSHLDGDIDVTRQALPDLLDRTAELPDIAIKVDCLVPLAGAAVATGDIILAHDIAAQAVDILERVHGEPWTAATPRVILAHVLVLLGKYQQAEEVLDILDEFNHDALDLEARLTGAALRSSIAAIRCQRDPEQYLAHARRASDIDWEHYGRDLSVMAKVEIARVKDDAMGVVTAASVPRAASFRNTQRGFLTYKAHALITLGALDDARNLIQELRERRGTTWFEYWGTLDGLEARMAQAQDDHASARKLYESALKQRLFPLAWALTAIDYGEFLFSIEDAEGAENILREAVSTLEKIGATAYLRTAEQHLKKAIDRNSSAQTNAFAAMTKREREVAALLAEGHSNKTIAKQLVVSESTARFHVSNILRKLQLNSRAEVPRVLKHLTRSR</sequence>
<feature type="domain" description="HTH luxR-type" evidence="5">
    <location>
        <begin position="827"/>
        <end position="892"/>
    </location>
</feature>
<dbReference type="SMART" id="SM00421">
    <property type="entry name" value="HTH_LUXR"/>
    <property type="match status" value="1"/>
</dbReference>
<accession>A0ABU2AWY1</accession>
<evidence type="ECO:0000313" key="6">
    <source>
        <dbReference type="EMBL" id="MDR7345862.1"/>
    </source>
</evidence>
<keyword evidence="1" id="KW-0805">Transcription regulation</keyword>
<organism evidence="6 7">
    <name type="scientific">Enteractinococcus fodinae</name>
    <dbReference type="NCBI Taxonomy" id="684663"/>
    <lineage>
        <taxon>Bacteria</taxon>
        <taxon>Bacillati</taxon>
        <taxon>Actinomycetota</taxon>
        <taxon>Actinomycetes</taxon>
        <taxon>Micrococcales</taxon>
        <taxon>Micrococcaceae</taxon>
    </lineage>
</organism>
<evidence type="ECO:0000256" key="2">
    <source>
        <dbReference type="ARBA" id="ARBA00023125"/>
    </source>
</evidence>
<dbReference type="SUPFAM" id="SSF46894">
    <property type="entry name" value="C-terminal effector domain of the bipartite response regulators"/>
    <property type="match status" value="1"/>
</dbReference>
<feature type="coiled-coil region" evidence="4">
    <location>
        <begin position="735"/>
        <end position="762"/>
    </location>
</feature>
<dbReference type="EMBL" id="JAVDYJ010000001">
    <property type="protein sequence ID" value="MDR7345862.1"/>
    <property type="molecule type" value="Genomic_DNA"/>
</dbReference>
<keyword evidence="3" id="KW-0804">Transcription</keyword>
<dbReference type="PROSITE" id="PS50043">
    <property type="entry name" value="HTH_LUXR_2"/>
    <property type="match status" value="1"/>
</dbReference>
<gene>
    <name evidence="6" type="ORF">J2S62_000119</name>
</gene>
<evidence type="ECO:0000256" key="1">
    <source>
        <dbReference type="ARBA" id="ARBA00023015"/>
    </source>
</evidence>
<dbReference type="GO" id="GO:0003677">
    <property type="term" value="F:DNA binding"/>
    <property type="evidence" value="ECO:0007669"/>
    <property type="project" value="UniProtKB-KW"/>
</dbReference>